<organism evidence="2 3">
    <name type="scientific">Apiospora rasikravindrae</name>
    <dbReference type="NCBI Taxonomy" id="990691"/>
    <lineage>
        <taxon>Eukaryota</taxon>
        <taxon>Fungi</taxon>
        <taxon>Dikarya</taxon>
        <taxon>Ascomycota</taxon>
        <taxon>Pezizomycotina</taxon>
        <taxon>Sordariomycetes</taxon>
        <taxon>Xylariomycetidae</taxon>
        <taxon>Amphisphaeriales</taxon>
        <taxon>Apiosporaceae</taxon>
        <taxon>Apiospora</taxon>
    </lineage>
</organism>
<evidence type="ECO:0000313" key="2">
    <source>
        <dbReference type="EMBL" id="KAK8042132.1"/>
    </source>
</evidence>
<dbReference type="EMBL" id="JAQQWK010000005">
    <property type="protein sequence ID" value="KAK8042132.1"/>
    <property type="molecule type" value="Genomic_DNA"/>
</dbReference>
<evidence type="ECO:0000313" key="3">
    <source>
        <dbReference type="Proteomes" id="UP001444661"/>
    </source>
</evidence>
<dbReference type="PANTHER" id="PTHR39214:SF1">
    <property type="entry name" value="MICROBODY (PEROXISOME) BIOGENESIS PROTEIN PEROXIN 8 (EUROFUNG)"/>
    <property type="match status" value="1"/>
</dbReference>
<gene>
    <name evidence="2" type="ORF">PG993_006655</name>
</gene>
<accession>A0ABR1T6C7</accession>
<dbReference type="InterPro" id="IPR055334">
    <property type="entry name" value="PEX8-like"/>
</dbReference>
<dbReference type="PANTHER" id="PTHR39214">
    <property type="entry name" value="MICROBODY (PEROXISOME) BIOGENESIS PROTEIN PEROXIN 8 (EUROFUNG)"/>
    <property type="match status" value="1"/>
</dbReference>
<feature type="region of interest" description="Disordered" evidence="1">
    <location>
        <begin position="243"/>
        <end position="268"/>
    </location>
</feature>
<keyword evidence="3" id="KW-1185">Reference proteome</keyword>
<reference evidence="2 3" key="1">
    <citation type="submission" date="2023-01" db="EMBL/GenBank/DDBJ databases">
        <title>Analysis of 21 Apiospora genomes using comparative genomics revels a genus with tremendous synthesis potential of carbohydrate active enzymes and secondary metabolites.</title>
        <authorList>
            <person name="Sorensen T."/>
        </authorList>
    </citation>
    <scope>NUCLEOTIDE SEQUENCE [LARGE SCALE GENOMIC DNA]</scope>
    <source>
        <strain evidence="2 3">CBS 33761</strain>
    </source>
</reference>
<dbReference type="Proteomes" id="UP001444661">
    <property type="component" value="Unassembled WGS sequence"/>
</dbReference>
<comment type="caution">
    <text evidence="2">The sequence shown here is derived from an EMBL/GenBank/DDBJ whole genome shotgun (WGS) entry which is preliminary data.</text>
</comment>
<proteinExistence type="predicted"/>
<name>A0ABR1T6C7_9PEZI</name>
<evidence type="ECO:0000256" key="1">
    <source>
        <dbReference type="SAM" id="MobiDB-lite"/>
    </source>
</evidence>
<protein>
    <submittedName>
        <fullName evidence="2">Peroxin 8</fullName>
    </submittedName>
</protein>
<sequence>MYTVVACIQPIVGRCLLDRHMRNDATAPIVASKTLHTLRNLCFISSRQGADAFQVYVFTYLTSLDIITRYPDACVRFLREAQPAVVPGQPNSPALTPLDQALTLFYLNAAEHLPLSLPTPAAETLVLTLATAHLSAASAPSFTEPPTSLTLPLYEAAHAAILSVLCCPQHATLTIALIPFYIDTLLASFPARISPRQFRLAFKTVIQIASPPFPIAASHPHLAETLLEMLHFRSATASTYPLPAEPGSAAHGASGDNVMNGEQQQPLPPVSEQTTLVLSLVDALPFLPLPIVEDWLTRTAEAMNAVVDPALREVVRKRFWDVLVSGEMDVERAAIGVAWWGIGGGREMVLLNQPAPLKGDDEAMMSGALGGNRLEASRL</sequence>